<dbReference type="SMART" id="SM00028">
    <property type="entry name" value="TPR"/>
    <property type="match status" value="2"/>
</dbReference>
<dbReference type="SUPFAM" id="SSF57850">
    <property type="entry name" value="RING/U-box"/>
    <property type="match status" value="1"/>
</dbReference>
<dbReference type="SMART" id="SM00504">
    <property type="entry name" value="Ubox"/>
    <property type="match status" value="1"/>
</dbReference>
<dbReference type="GO" id="GO:0005737">
    <property type="term" value="C:cytoplasm"/>
    <property type="evidence" value="ECO:0007669"/>
    <property type="project" value="TreeGrafter"/>
</dbReference>
<keyword evidence="8" id="KW-0697">Rotamase</keyword>
<evidence type="ECO:0000256" key="4">
    <source>
        <dbReference type="ARBA" id="ARBA00022679"/>
    </source>
</evidence>
<evidence type="ECO:0000256" key="10">
    <source>
        <dbReference type="ARBA" id="ARBA00044543"/>
    </source>
</evidence>
<keyword evidence="15" id="KW-1185">Reference proteome</keyword>
<evidence type="ECO:0000259" key="13">
    <source>
        <dbReference type="PROSITE" id="PS51698"/>
    </source>
</evidence>
<reference evidence="14" key="2">
    <citation type="submission" date="2020-09" db="EMBL/GenBank/DDBJ databases">
        <title>Reference genome assembly for Australian Ascochyta lentis isolate Al4.</title>
        <authorList>
            <person name="Lee R.C."/>
            <person name="Farfan-Caceres L.M."/>
            <person name="Debler J.W."/>
            <person name="Williams A.H."/>
            <person name="Henares B.M."/>
        </authorList>
    </citation>
    <scope>NUCLEOTIDE SEQUENCE</scope>
    <source>
        <strain evidence="14">Al4</strain>
    </source>
</reference>
<evidence type="ECO:0000256" key="8">
    <source>
        <dbReference type="ARBA" id="ARBA00023110"/>
    </source>
</evidence>
<evidence type="ECO:0000256" key="9">
    <source>
        <dbReference type="ARBA" id="ARBA00044534"/>
    </source>
</evidence>
<dbReference type="Gene3D" id="3.30.40.10">
    <property type="entry name" value="Zinc/RING finger domain, C3HC4 (zinc finger)"/>
    <property type="match status" value="1"/>
</dbReference>
<reference evidence="14" key="1">
    <citation type="submission" date="2018-12" db="EMBL/GenBank/DDBJ databases">
        <authorList>
            <person name="Syme R.A."/>
            <person name="Farfan-Caceres L."/>
            <person name="Lichtenzveig J."/>
        </authorList>
    </citation>
    <scope>NUCLEOTIDE SEQUENCE</scope>
    <source>
        <strain evidence="14">Al4</strain>
    </source>
</reference>
<dbReference type="InterPro" id="IPR019734">
    <property type="entry name" value="TPR_rpt"/>
</dbReference>
<dbReference type="PANTHER" id="PTHR46803:SF2">
    <property type="entry name" value="E3 UBIQUITIN-PROTEIN LIGASE CHIP"/>
    <property type="match status" value="1"/>
</dbReference>
<dbReference type="AlphaFoldDB" id="A0A8H7J106"/>
<keyword evidence="4" id="KW-0808">Transferase</keyword>
<dbReference type="Proteomes" id="UP000651452">
    <property type="component" value="Unassembled WGS sequence"/>
</dbReference>
<evidence type="ECO:0000256" key="11">
    <source>
        <dbReference type="PROSITE-ProRule" id="PRU00339"/>
    </source>
</evidence>
<dbReference type="GO" id="GO:0061630">
    <property type="term" value="F:ubiquitin protein ligase activity"/>
    <property type="evidence" value="ECO:0007669"/>
    <property type="project" value="UniProtKB-EC"/>
</dbReference>
<evidence type="ECO:0000256" key="7">
    <source>
        <dbReference type="ARBA" id="ARBA00022803"/>
    </source>
</evidence>
<gene>
    <name evidence="14" type="ORF">EKO04_007996</name>
</gene>
<dbReference type="EMBL" id="RZGK01000014">
    <property type="protein sequence ID" value="KAF9694257.1"/>
    <property type="molecule type" value="Genomic_DNA"/>
</dbReference>
<evidence type="ECO:0000256" key="3">
    <source>
        <dbReference type="ARBA" id="ARBA00013194"/>
    </source>
</evidence>
<accession>A0A8H7J106</accession>
<dbReference type="SUPFAM" id="SSF48452">
    <property type="entry name" value="TPR-like"/>
    <property type="match status" value="1"/>
</dbReference>
<keyword evidence="7 11" id="KW-0802">TPR repeat</keyword>
<dbReference type="EC" id="2.3.2.27" evidence="2"/>
<evidence type="ECO:0000313" key="14">
    <source>
        <dbReference type="EMBL" id="KAF9694257.1"/>
    </source>
</evidence>
<sequence>MPSGNEYAAEQLKSQGNACFKNGDYEGAEGYYSQAIQKNSSNPLLFTNRAMARNKLEKWEGVIDDCIRSIEQLPENMKAFHLLSQAQLAVNHPNEALSSALKAYEYCTKSTQQTTFSNAALISQHVLKCKKRKWEIRERERIRRRGDLLSDLETMLERDHKKELDDVDARMESSELSRTEGQEEKEERRLEFEKKRDDLRTAFAISDPEHQQKREVPDYLVDGITFEIMHDPVVTNNGRSYERATLIEHLKRSPTDPLTREPLKISQLRPNLALKEACEEFMESNSGWIYDCDATNPFAEVSSASIVVKGLTLPLFRSRLYKGDAVKEYYTAMTSWDETSPRCEEDEVGPDARPSMFLVENDEGLYLLTFAPTDLAKRHDEFELNVEAYTPEEVIALLVGLEDDEKKKQYERV</sequence>
<keyword evidence="6" id="KW-0833">Ubl conjugation pathway</keyword>
<evidence type="ECO:0000256" key="12">
    <source>
        <dbReference type="SAM" id="MobiDB-lite"/>
    </source>
</evidence>
<dbReference type="InterPro" id="IPR045202">
    <property type="entry name" value="CHIP_RING-Ubox"/>
</dbReference>
<evidence type="ECO:0000256" key="6">
    <source>
        <dbReference type="ARBA" id="ARBA00022786"/>
    </source>
</evidence>
<dbReference type="OrthoDB" id="629492at2759"/>
<dbReference type="EC" id="5.2.1.8" evidence="3"/>
<dbReference type="GO" id="GO:0000209">
    <property type="term" value="P:protein polyubiquitination"/>
    <property type="evidence" value="ECO:0007669"/>
    <property type="project" value="TreeGrafter"/>
</dbReference>
<keyword evidence="8" id="KW-0413">Isomerase</keyword>
<dbReference type="CDD" id="cd16654">
    <property type="entry name" value="RING-Ubox_CHIP"/>
    <property type="match status" value="1"/>
</dbReference>
<feature type="domain" description="U-box" evidence="13">
    <location>
        <begin position="215"/>
        <end position="288"/>
    </location>
</feature>
<evidence type="ECO:0000256" key="1">
    <source>
        <dbReference type="ARBA" id="ARBA00000900"/>
    </source>
</evidence>
<evidence type="ECO:0000256" key="2">
    <source>
        <dbReference type="ARBA" id="ARBA00012483"/>
    </source>
</evidence>
<dbReference type="Pfam" id="PF04564">
    <property type="entry name" value="U-box"/>
    <property type="match status" value="1"/>
</dbReference>
<dbReference type="GO" id="GO:0006515">
    <property type="term" value="P:protein quality control for misfolded or incompletely synthesized proteins"/>
    <property type="evidence" value="ECO:0007669"/>
    <property type="project" value="TreeGrafter"/>
</dbReference>
<dbReference type="GO" id="GO:0045862">
    <property type="term" value="P:positive regulation of proteolysis"/>
    <property type="evidence" value="ECO:0007669"/>
    <property type="project" value="TreeGrafter"/>
</dbReference>
<dbReference type="GO" id="GO:0051087">
    <property type="term" value="F:protein-folding chaperone binding"/>
    <property type="evidence" value="ECO:0007669"/>
    <property type="project" value="TreeGrafter"/>
</dbReference>
<proteinExistence type="predicted"/>
<feature type="repeat" description="TPR" evidence="11">
    <location>
        <begin position="9"/>
        <end position="42"/>
    </location>
</feature>
<dbReference type="PROSITE" id="PS50005">
    <property type="entry name" value="TPR"/>
    <property type="match status" value="1"/>
</dbReference>
<comment type="catalytic activity">
    <reaction evidence="1">
        <text>S-ubiquitinyl-[E2 ubiquitin-conjugating enzyme]-L-cysteine + [acceptor protein]-L-lysine = [E2 ubiquitin-conjugating enzyme]-L-cysteine + N(6)-ubiquitinyl-[acceptor protein]-L-lysine.</text>
        <dbReference type="EC" id="2.3.2.27"/>
    </reaction>
</comment>
<evidence type="ECO:0000256" key="5">
    <source>
        <dbReference type="ARBA" id="ARBA00022737"/>
    </source>
</evidence>
<dbReference type="PANTHER" id="PTHR46803">
    <property type="entry name" value="E3 UBIQUITIN-PROTEIN LIGASE CHIP"/>
    <property type="match status" value="1"/>
</dbReference>
<evidence type="ECO:0000313" key="15">
    <source>
        <dbReference type="Proteomes" id="UP000651452"/>
    </source>
</evidence>
<dbReference type="InterPro" id="IPR011990">
    <property type="entry name" value="TPR-like_helical_dom_sf"/>
</dbReference>
<protein>
    <recommendedName>
        <fullName evidence="9">E3 ubiquitin-protein ligase CHIP</fullName>
        <ecNumber evidence="2">2.3.2.27</ecNumber>
        <ecNumber evidence="3">5.2.1.8</ecNumber>
    </recommendedName>
    <alternativeName>
        <fullName evidence="10">RING-type E3 ubiquitin transferase CHIP</fullName>
    </alternativeName>
</protein>
<dbReference type="PROSITE" id="PS51698">
    <property type="entry name" value="U_BOX"/>
    <property type="match status" value="1"/>
</dbReference>
<feature type="region of interest" description="Disordered" evidence="12">
    <location>
        <begin position="160"/>
        <end position="191"/>
    </location>
</feature>
<dbReference type="Gene3D" id="1.25.40.10">
    <property type="entry name" value="Tetratricopeptide repeat domain"/>
    <property type="match status" value="1"/>
</dbReference>
<dbReference type="GO" id="GO:0003755">
    <property type="term" value="F:peptidyl-prolyl cis-trans isomerase activity"/>
    <property type="evidence" value="ECO:0007669"/>
    <property type="project" value="UniProtKB-KW"/>
</dbReference>
<organism evidence="14 15">
    <name type="scientific">Ascochyta lentis</name>
    <dbReference type="NCBI Taxonomy" id="205686"/>
    <lineage>
        <taxon>Eukaryota</taxon>
        <taxon>Fungi</taxon>
        <taxon>Dikarya</taxon>
        <taxon>Ascomycota</taxon>
        <taxon>Pezizomycotina</taxon>
        <taxon>Dothideomycetes</taxon>
        <taxon>Pleosporomycetidae</taxon>
        <taxon>Pleosporales</taxon>
        <taxon>Pleosporineae</taxon>
        <taxon>Didymellaceae</taxon>
        <taxon>Ascochyta</taxon>
    </lineage>
</organism>
<dbReference type="GO" id="GO:0071218">
    <property type="term" value="P:cellular response to misfolded protein"/>
    <property type="evidence" value="ECO:0007669"/>
    <property type="project" value="TreeGrafter"/>
</dbReference>
<keyword evidence="5" id="KW-0677">Repeat</keyword>
<dbReference type="InterPro" id="IPR003613">
    <property type="entry name" value="Ubox_domain"/>
</dbReference>
<dbReference type="InterPro" id="IPR013083">
    <property type="entry name" value="Znf_RING/FYVE/PHD"/>
</dbReference>
<name>A0A8H7J106_9PLEO</name>
<dbReference type="GO" id="GO:0043161">
    <property type="term" value="P:proteasome-mediated ubiquitin-dependent protein catabolic process"/>
    <property type="evidence" value="ECO:0007669"/>
    <property type="project" value="TreeGrafter"/>
</dbReference>
<comment type="caution">
    <text evidence="14">The sequence shown here is derived from an EMBL/GenBank/DDBJ whole genome shotgun (WGS) entry which is preliminary data.</text>
</comment>